<dbReference type="GO" id="GO:0046872">
    <property type="term" value="F:metal ion binding"/>
    <property type="evidence" value="ECO:0007669"/>
    <property type="project" value="UniProtKB-KW"/>
</dbReference>
<evidence type="ECO:0000256" key="14">
    <source>
        <dbReference type="PROSITE-ProRule" id="PRU10112"/>
    </source>
</evidence>
<dbReference type="Pfam" id="PF00107">
    <property type="entry name" value="ADH_zinc_N"/>
    <property type="match status" value="1"/>
</dbReference>
<comment type="cofactor">
    <cofactor evidence="2">
        <name>Zn(2+)</name>
        <dbReference type="ChEBI" id="CHEBI:29105"/>
    </cofactor>
</comment>
<keyword evidence="10" id="KW-0456">Lyase</keyword>
<dbReference type="CDD" id="cd08300">
    <property type="entry name" value="alcohol_DH_class_III"/>
    <property type="match status" value="1"/>
</dbReference>
<evidence type="ECO:0000256" key="13">
    <source>
        <dbReference type="PROSITE-ProRule" id="PRU10111"/>
    </source>
</evidence>
<comment type="similarity">
    <text evidence="3">Belongs to the PEPCase type 1 family.</text>
</comment>
<keyword evidence="6" id="KW-0862">Zinc</keyword>
<dbReference type="InterPro" id="IPR036291">
    <property type="entry name" value="NAD(P)-bd_dom_sf"/>
</dbReference>
<evidence type="ECO:0000256" key="12">
    <source>
        <dbReference type="ARBA" id="ARBA00048995"/>
    </source>
</evidence>
<dbReference type="PANTHER" id="PTHR30523">
    <property type="entry name" value="PHOSPHOENOLPYRUVATE CARBOXYLASE"/>
    <property type="match status" value="1"/>
</dbReference>
<evidence type="ECO:0000256" key="7">
    <source>
        <dbReference type="ARBA" id="ARBA00022842"/>
    </source>
</evidence>
<dbReference type="InterPro" id="IPR013154">
    <property type="entry name" value="ADH-like_N"/>
</dbReference>
<name>A0ABD3PFV7_9STRA</name>
<dbReference type="InterPro" id="IPR014183">
    <property type="entry name" value="ADH_3"/>
</dbReference>
<dbReference type="PROSITE" id="PS00393">
    <property type="entry name" value="PEPCASE_2"/>
    <property type="match status" value="1"/>
</dbReference>
<dbReference type="SUPFAM" id="SSF53474">
    <property type="entry name" value="alpha/beta-Hydrolases"/>
    <property type="match status" value="1"/>
</dbReference>
<dbReference type="PROSITE" id="PS00781">
    <property type="entry name" value="PEPCASE_1"/>
    <property type="match status" value="1"/>
</dbReference>
<reference evidence="17 18" key="1">
    <citation type="submission" date="2024-10" db="EMBL/GenBank/DDBJ databases">
        <title>Updated reference genomes for cyclostephanoid diatoms.</title>
        <authorList>
            <person name="Roberts W.R."/>
            <person name="Alverson A.J."/>
        </authorList>
    </citation>
    <scope>NUCLEOTIDE SEQUENCE [LARGE SCALE GENOMIC DNA]</scope>
    <source>
        <strain evidence="17 18">AJA010-31</strain>
    </source>
</reference>
<dbReference type="SUPFAM" id="SSF51735">
    <property type="entry name" value="NAD(P)-binding Rossmann-fold domains"/>
    <property type="match status" value="1"/>
</dbReference>
<keyword evidence="5" id="KW-0479">Metal-binding</keyword>
<dbReference type="PRINTS" id="PR00150">
    <property type="entry name" value="PEPCARBXLASE"/>
</dbReference>
<dbReference type="InterPro" id="IPR021135">
    <property type="entry name" value="PEP_COase"/>
</dbReference>
<dbReference type="HAMAP" id="MF_00595">
    <property type="entry name" value="PEPcase_type1"/>
    <property type="match status" value="1"/>
</dbReference>
<dbReference type="GO" id="GO:0015977">
    <property type="term" value="P:carbon fixation"/>
    <property type="evidence" value="ECO:0007669"/>
    <property type="project" value="UniProtKB-KW"/>
</dbReference>
<dbReference type="InterPro" id="IPR000801">
    <property type="entry name" value="Esterase-like"/>
</dbReference>
<dbReference type="Pfam" id="PF00756">
    <property type="entry name" value="Esterase"/>
    <property type="match status" value="2"/>
</dbReference>
<protein>
    <recommendedName>
        <fullName evidence="4">phosphoenolpyruvate carboxylase</fullName>
        <ecNumber evidence="4">4.1.1.31</ecNumber>
    </recommendedName>
</protein>
<dbReference type="FunFam" id="3.90.180.10:FF:000067">
    <property type="entry name" value="alcohol dehydrogenase 1-like isoform X1"/>
    <property type="match status" value="1"/>
</dbReference>
<evidence type="ECO:0000256" key="8">
    <source>
        <dbReference type="ARBA" id="ARBA00023002"/>
    </source>
</evidence>
<dbReference type="InterPro" id="IPR033129">
    <property type="entry name" value="PEPCASE_His_AS"/>
</dbReference>
<dbReference type="Pfam" id="PF08240">
    <property type="entry name" value="ADH_N"/>
    <property type="match status" value="1"/>
</dbReference>
<evidence type="ECO:0000313" key="17">
    <source>
        <dbReference type="EMBL" id="KAL3787010.1"/>
    </source>
</evidence>
<dbReference type="Pfam" id="PF00311">
    <property type="entry name" value="PEPcase"/>
    <property type="match status" value="1"/>
</dbReference>
<keyword evidence="8" id="KW-0560">Oxidoreductase</keyword>
<dbReference type="InterPro" id="IPR022805">
    <property type="entry name" value="PEP_COase_bac/pln-type"/>
</dbReference>
<feature type="domain" description="Alcohol dehydrogenase-like C-terminal" evidence="15">
    <location>
        <begin position="474"/>
        <end position="578"/>
    </location>
</feature>
<dbReference type="Proteomes" id="UP001530400">
    <property type="component" value="Unassembled WGS sequence"/>
</dbReference>
<evidence type="ECO:0000256" key="2">
    <source>
        <dbReference type="ARBA" id="ARBA00001947"/>
    </source>
</evidence>
<proteinExistence type="inferred from homology"/>
<feature type="active site" evidence="14">
    <location>
        <position position="1252"/>
    </location>
</feature>
<dbReference type="NCBIfam" id="NF000584">
    <property type="entry name" value="PRK00009.1"/>
    <property type="match status" value="1"/>
</dbReference>
<evidence type="ECO:0000313" key="18">
    <source>
        <dbReference type="Proteomes" id="UP001530400"/>
    </source>
</evidence>
<comment type="caution">
    <text evidence="17">The sequence shown here is derived from an EMBL/GenBank/DDBJ whole genome shotgun (WGS) entry which is preliminary data.</text>
</comment>
<feature type="active site" evidence="13">
    <location>
        <position position="818"/>
    </location>
</feature>
<evidence type="ECO:0000256" key="5">
    <source>
        <dbReference type="ARBA" id="ARBA00022723"/>
    </source>
</evidence>
<keyword evidence="7" id="KW-0460">Magnesium</keyword>
<evidence type="ECO:0000259" key="15">
    <source>
        <dbReference type="Pfam" id="PF00107"/>
    </source>
</evidence>
<dbReference type="GO" id="GO:0016491">
    <property type="term" value="F:oxidoreductase activity"/>
    <property type="evidence" value="ECO:0007669"/>
    <property type="project" value="UniProtKB-KW"/>
</dbReference>
<keyword evidence="18" id="KW-1185">Reference proteome</keyword>
<dbReference type="InterPro" id="IPR029058">
    <property type="entry name" value="AB_hydrolase_fold"/>
</dbReference>
<dbReference type="InterPro" id="IPR015813">
    <property type="entry name" value="Pyrv/PenolPyrv_kinase-like_dom"/>
</dbReference>
<dbReference type="Gene3D" id="3.90.180.10">
    <property type="entry name" value="Medium-chain alcohol dehydrogenases, catalytic domain"/>
    <property type="match status" value="1"/>
</dbReference>
<dbReference type="Gene3D" id="3.40.50.720">
    <property type="entry name" value="NAD(P)-binding Rossmann-like Domain"/>
    <property type="match status" value="1"/>
</dbReference>
<evidence type="ECO:0000256" key="1">
    <source>
        <dbReference type="ARBA" id="ARBA00001946"/>
    </source>
</evidence>
<evidence type="ECO:0000259" key="16">
    <source>
        <dbReference type="Pfam" id="PF08240"/>
    </source>
</evidence>
<dbReference type="SUPFAM" id="SSF51621">
    <property type="entry name" value="Phosphoenolpyruvate/pyruvate domain"/>
    <property type="match status" value="1"/>
</dbReference>
<dbReference type="EMBL" id="JALLPJ020000628">
    <property type="protein sequence ID" value="KAL3787010.1"/>
    <property type="molecule type" value="Genomic_DNA"/>
</dbReference>
<dbReference type="PANTHER" id="PTHR30523:SF6">
    <property type="entry name" value="PHOSPHOENOLPYRUVATE CARBOXYLASE"/>
    <property type="match status" value="1"/>
</dbReference>
<dbReference type="EC" id="4.1.1.31" evidence="4"/>
<comment type="catalytic activity">
    <reaction evidence="12">
        <text>oxaloacetate + phosphate = phosphoenolpyruvate + hydrogencarbonate</text>
        <dbReference type="Rhea" id="RHEA:28370"/>
        <dbReference type="ChEBI" id="CHEBI:16452"/>
        <dbReference type="ChEBI" id="CHEBI:17544"/>
        <dbReference type="ChEBI" id="CHEBI:43474"/>
        <dbReference type="ChEBI" id="CHEBI:58702"/>
        <dbReference type="EC" id="4.1.1.31"/>
    </reaction>
</comment>
<accession>A0ABD3PFV7</accession>
<dbReference type="InterPro" id="IPR018129">
    <property type="entry name" value="PEP_COase_Lys_AS"/>
</dbReference>
<sequence length="1589" mass="173395">MTMYTIKSKNRVGAGTYYRLTHQSTSTQTPMTFGLFVPSRYIDNIEGDKKDTVPVVYWLSGLTCDDTNFAMKAGPKAFMAAEKEGIAIVMPDTSPQLPALLESEFSIGNDGLRSITGHSMGGHGALTIALKNPSKWISVSAFSPICNPTACPWGDKAFKAYLGGVESGKAHDAACLLGEMTRAPFDDILIEQGDTDEFLTGKLLLPESIVEAARKSGQKVSVNMREGFDHSYYFIASFIEDHVAFHGKRLRKKHGALLASASSSYDFAATAGKPIKCNAMVARGPKQPLALEEITVDAPKAGEVRVRVMANALCHTDIYTLDGLDPEGLFPSILGHEAGCIVESVGEGVESVKVGDHVIPCYTPQCALPSCIFCQSPKTNLCPQIRGTQGQGVMPDGTVRFHDKGGNPIYHFMGCSTFAEFTVLAEISCAKISKELPLEKACLFGCGVSTGLGAVWNTCKVETGSSVAVFGLGAVGLAVIQGAKMAGANQIIAIDINPEKFAMAINLGATDTVDSSKLDKPVQAHIVEMTKWGVDYTFDCTGNVSVMRAALECAHRGWGTSCVIGVAASGHEISTRPFQLVTGRTWKAKPTMRMMLATRALSAARQARPQRLASLATLSICNEQFTNLRFSSTSSMHEPTLFNVAASSTDNDDQSDDALLRSDVRTMGTLLGDAISHHHGADVLEKVESLRAMAKESRKSSSRSEERLAPMAEFVSTLSAKELVVISRAFAHFLGVANAAEAHQRCRRLKLDLEREVAGEVAPLVEGAPPSIGALHAAKPDSTAGVISQLMYGDDKVSKEAIYNSLINQTVEIVLTAHPTQVNRRTLLEKHGRVQAILNKADNLRENSTPYQRMQLDDALRREIASIWQTDEVSRVKPTPQSEAERGTLVLETVLWDSLPSFLRKLDATMKHILGEEHGLPLTASPFKFASWMGGDRDGNPNVTPNVTREVTLTNRIKAATLLESDVRELMGLISGNPPSLNCLSEAMQKIRSRVGEDSHAPYRSYLYPVAKKLANTAAWAKRELSRVQKKETGVFDDVADIYLTKDELLDELLTVHQSLCDTGNKVVADGKLADLIRKVSTFGLTLVPLDVRQESDRHAEALDCITKYLGLGSYSSWDETARVSWIQAQLQSKRPLIRSGIWREKGSEQFFTPTAIDTLETFEMISEQHEGSLGAYVISQCTSASDILAVLLLQLDAGVKKPLRVVPLFETLDDLNGAAGTMEQLYSIPAYIGSLQGRKQEIMVGYSDSAKDAGRLAATWAQFETQVKLSAVAKKFSVDVVYFHGKGGTVGRGGNPNTFKAILSHAPGTINGQFRVTEQGEMINQNFGYSDRAERTLDIYTAAILAEQHIKRDLPSKEWKNMMDKLSQISCDAYRNVVRGDERFVPYFRAATPELELGSLNIGSRPAKRKASGGVESLRAIPWIFAWTQTRLNLPTWLGVGEAINEVLSSEDEHVLREMYNNWDSFRTTIDLVEMILSKSDSSIARHYENVLVSDPKAVELGAEIRRIHEATEQAVLSLTGHKELSEHDALLQRLMAVRNPYVDCLNVLQAETLKRLRESEGSAEEDILKDALLTTITGVANGMGNTG</sequence>
<evidence type="ECO:0000256" key="9">
    <source>
        <dbReference type="ARBA" id="ARBA00023027"/>
    </source>
</evidence>
<keyword evidence="9" id="KW-0520">NAD</keyword>
<dbReference type="SUPFAM" id="SSF50129">
    <property type="entry name" value="GroES-like"/>
    <property type="match status" value="1"/>
</dbReference>
<evidence type="ECO:0000256" key="3">
    <source>
        <dbReference type="ARBA" id="ARBA00008346"/>
    </source>
</evidence>
<evidence type="ECO:0000256" key="6">
    <source>
        <dbReference type="ARBA" id="ARBA00022833"/>
    </source>
</evidence>
<dbReference type="Gene3D" id="3.40.50.1820">
    <property type="entry name" value="alpha/beta hydrolase"/>
    <property type="match status" value="1"/>
</dbReference>
<dbReference type="InterPro" id="IPR013149">
    <property type="entry name" value="ADH-like_C"/>
</dbReference>
<evidence type="ECO:0000256" key="11">
    <source>
        <dbReference type="ARBA" id="ARBA00023300"/>
    </source>
</evidence>
<dbReference type="InterPro" id="IPR011032">
    <property type="entry name" value="GroES-like_sf"/>
</dbReference>
<organism evidence="17 18">
    <name type="scientific">Cyclotella atomus</name>
    <dbReference type="NCBI Taxonomy" id="382360"/>
    <lineage>
        <taxon>Eukaryota</taxon>
        <taxon>Sar</taxon>
        <taxon>Stramenopiles</taxon>
        <taxon>Ochrophyta</taxon>
        <taxon>Bacillariophyta</taxon>
        <taxon>Coscinodiscophyceae</taxon>
        <taxon>Thalassiosirophycidae</taxon>
        <taxon>Stephanodiscales</taxon>
        <taxon>Stephanodiscaceae</taxon>
        <taxon>Cyclotella</taxon>
    </lineage>
</organism>
<dbReference type="Gene3D" id="1.20.1440.90">
    <property type="entry name" value="Phosphoenolpyruvate/pyruvate domain"/>
    <property type="match status" value="1"/>
</dbReference>
<comment type="cofactor">
    <cofactor evidence="1">
        <name>Mg(2+)</name>
        <dbReference type="ChEBI" id="CHEBI:18420"/>
    </cofactor>
</comment>
<evidence type="ECO:0000256" key="4">
    <source>
        <dbReference type="ARBA" id="ARBA00012305"/>
    </source>
</evidence>
<evidence type="ECO:0000256" key="10">
    <source>
        <dbReference type="ARBA" id="ARBA00023239"/>
    </source>
</evidence>
<keyword evidence="11" id="KW-0120">Carbon dioxide fixation</keyword>
<gene>
    <name evidence="17" type="ORF">ACHAWO_008123</name>
</gene>
<dbReference type="FunFam" id="3.40.50.720:FF:000003">
    <property type="entry name" value="S-(hydroxymethyl)glutathione dehydrogenase"/>
    <property type="match status" value="1"/>
</dbReference>
<feature type="domain" description="Alcohol dehydrogenase-like N-terminal" evidence="16">
    <location>
        <begin position="301"/>
        <end position="397"/>
    </location>
</feature>
<dbReference type="GO" id="GO:0008964">
    <property type="term" value="F:phosphoenolpyruvate carboxylase activity"/>
    <property type="evidence" value="ECO:0007669"/>
    <property type="project" value="UniProtKB-EC"/>
</dbReference>